<accession>A0A9N8DXX5</accession>
<evidence type="ECO:0000256" key="9">
    <source>
        <dbReference type="ARBA" id="ARBA00023170"/>
    </source>
</evidence>
<dbReference type="EMBL" id="CAICTM010000451">
    <property type="protein sequence ID" value="CAB9510772.1"/>
    <property type="molecule type" value="Genomic_DNA"/>
</dbReference>
<gene>
    <name evidence="15" type="ORF">SEMRO_452_G145860.1</name>
</gene>
<keyword evidence="7 13" id="KW-1133">Transmembrane helix</keyword>
<dbReference type="GO" id="GO:0005886">
    <property type="term" value="C:plasma membrane"/>
    <property type="evidence" value="ECO:0007669"/>
    <property type="project" value="UniProtKB-SubCell"/>
</dbReference>
<dbReference type="Pfam" id="PF23598">
    <property type="entry name" value="LRR_14"/>
    <property type="match status" value="1"/>
</dbReference>
<feature type="compositionally biased region" description="Polar residues" evidence="12">
    <location>
        <begin position="1"/>
        <end position="21"/>
    </location>
</feature>
<keyword evidence="10" id="KW-0325">Glycoprotein</keyword>
<keyword evidence="3" id="KW-0433">Leucine-rich repeat</keyword>
<evidence type="ECO:0000256" key="12">
    <source>
        <dbReference type="SAM" id="MobiDB-lite"/>
    </source>
</evidence>
<dbReference type="AlphaFoldDB" id="A0A9N8DXX5"/>
<comment type="caution">
    <text evidence="15">The sequence shown here is derived from an EMBL/GenBank/DDBJ whole genome shotgun (WGS) entry which is preliminary data.</text>
</comment>
<evidence type="ECO:0000256" key="10">
    <source>
        <dbReference type="ARBA" id="ARBA00023180"/>
    </source>
</evidence>
<evidence type="ECO:0000256" key="7">
    <source>
        <dbReference type="ARBA" id="ARBA00022989"/>
    </source>
</evidence>
<proteinExistence type="predicted"/>
<evidence type="ECO:0000256" key="1">
    <source>
        <dbReference type="ARBA" id="ARBA00004236"/>
    </source>
</evidence>
<evidence type="ECO:0000256" key="4">
    <source>
        <dbReference type="ARBA" id="ARBA00022692"/>
    </source>
</evidence>
<keyword evidence="8 13" id="KW-0472">Membrane</keyword>
<dbReference type="SMART" id="SM00369">
    <property type="entry name" value="LRR_TYP"/>
    <property type="match status" value="4"/>
</dbReference>
<feature type="domain" description="Disease resistance R13L4/SHOC-2-like LRR" evidence="14">
    <location>
        <begin position="370"/>
        <end position="497"/>
    </location>
</feature>
<dbReference type="SUPFAM" id="SSF52058">
    <property type="entry name" value="L domain-like"/>
    <property type="match status" value="2"/>
</dbReference>
<dbReference type="Gene3D" id="3.80.10.10">
    <property type="entry name" value="Ribonuclease Inhibitor"/>
    <property type="match status" value="2"/>
</dbReference>
<evidence type="ECO:0000256" key="8">
    <source>
        <dbReference type="ARBA" id="ARBA00023136"/>
    </source>
</evidence>
<comment type="subcellular location">
    <subcellularLocation>
        <location evidence="1">Cell membrane</location>
    </subcellularLocation>
    <subcellularLocation>
        <location evidence="11">Endomembrane system</location>
        <topology evidence="11">Single-pass membrane protein</topology>
    </subcellularLocation>
</comment>
<dbReference type="InterPro" id="IPR055414">
    <property type="entry name" value="LRR_R13L4/SHOC2-like"/>
</dbReference>
<evidence type="ECO:0000313" key="15">
    <source>
        <dbReference type="EMBL" id="CAB9510772.1"/>
    </source>
</evidence>
<evidence type="ECO:0000256" key="6">
    <source>
        <dbReference type="ARBA" id="ARBA00022737"/>
    </source>
</evidence>
<feature type="region of interest" description="Disordered" evidence="12">
    <location>
        <begin position="1"/>
        <end position="43"/>
    </location>
</feature>
<keyword evidence="2" id="KW-1003">Cell membrane</keyword>
<evidence type="ECO:0000256" key="11">
    <source>
        <dbReference type="ARBA" id="ARBA00037847"/>
    </source>
</evidence>
<keyword evidence="5" id="KW-0732">Signal</keyword>
<evidence type="ECO:0000256" key="13">
    <source>
        <dbReference type="SAM" id="Phobius"/>
    </source>
</evidence>
<dbReference type="InterPro" id="IPR001611">
    <property type="entry name" value="Leu-rich_rpt"/>
</dbReference>
<dbReference type="Pfam" id="PF00560">
    <property type="entry name" value="LRR_1"/>
    <property type="match status" value="2"/>
</dbReference>
<dbReference type="PANTHER" id="PTHR48052:SF8">
    <property type="entry name" value="LRR RECEPTOR-LIKE SERINE_THREONINE-PROTEIN KINASE FLS2"/>
    <property type="match status" value="1"/>
</dbReference>
<evidence type="ECO:0000256" key="2">
    <source>
        <dbReference type="ARBA" id="ARBA00022475"/>
    </source>
</evidence>
<dbReference type="GO" id="GO:0012505">
    <property type="term" value="C:endomembrane system"/>
    <property type="evidence" value="ECO:0007669"/>
    <property type="project" value="UniProtKB-SubCell"/>
</dbReference>
<reference evidence="15" key="1">
    <citation type="submission" date="2020-06" db="EMBL/GenBank/DDBJ databases">
        <authorList>
            <consortium name="Plant Systems Biology data submission"/>
        </authorList>
    </citation>
    <scope>NUCLEOTIDE SEQUENCE</scope>
    <source>
        <strain evidence="15">D6</strain>
    </source>
</reference>
<keyword evidence="4 13" id="KW-0812">Transmembrane</keyword>
<dbReference type="InterPro" id="IPR003591">
    <property type="entry name" value="Leu-rich_rpt_typical-subtyp"/>
</dbReference>
<evidence type="ECO:0000259" key="14">
    <source>
        <dbReference type="Pfam" id="PF23598"/>
    </source>
</evidence>
<feature type="transmembrane region" description="Helical" evidence="13">
    <location>
        <begin position="66"/>
        <end position="90"/>
    </location>
</feature>
<dbReference type="FunFam" id="3.80.10.10:FF:000041">
    <property type="entry name" value="LRR receptor-like serine/threonine-protein kinase ERECTA"/>
    <property type="match status" value="1"/>
</dbReference>
<keyword evidence="16" id="KW-1185">Reference proteome</keyword>
<dbReference type="FunFam" id="3.80.10.10:FF:000095">
    <property type="entry name" value="LRR receptor-like serine/threonine-protein kinase GSO1"/>
    <property type="match status" value="1"/>
</dbReference>
<name>A0A9N8DXX5_9STRA</name>
<dbReference type="PANTHER" id="PTHR48052">
    <property type="entry name" value="UNNAMED PRODUCT"/>
    <property type="match status" value="1"/>
</dbReference>
<dbReference type="InterPro" id="IPR032675">
    <property type="entry name" value="LRR_dom_sf"/>
</dbReference>
<organism evidence="15 16">
    <name type="scientific">Seminavis robusta</name>
    <dbReference type="NCBI Taxonomy" id="568900"/>
    <lineage>
        <taxon>Eukaryota</taxon>
        <taxon>Sar</taxon>
        <taxon>Stramenopiles</taxon>
        <taxon>Ochrophyta</taxon>
        <taxon>Bacillariophyta</taxon>
        <taxon>Bacillariophyceae</taxon>
        <taxon>Bacillariophycidae</taxon>
        <taxon>Naviculales</taxon>
        <taxon>Naviculaceae</taxon>
        <taxon>Seminavis</taxon>
    </lineage>
</organism>
<dbReference type="Proteomes" id="UP001153069">
    <property type="component" value="Unassembled WGS sequence"/>
</dbReference>
<keyword evidence="6" id="KW-0677">Repeat</keyword>
<evidence type="ECO:0000256" key="3">
    <source>
        <dbReference type="ARBA" id="ARBA00022614"/>
    </source>
</evidence>
<sequence>MMEPNNNIELPNVGSSGSTVQTDIDDSTIGTTGAPVESSMDIEQSVPTVAELTGKSESEDSKRPKFVAMCALYTLPFLVVLAVVIIVVVVSKNQAAAANDLRNMDGDEAFDSVVNYLSQHNVSQMEQLRRDGTFQNVAATWMAHGDAHSRTIPEGSPASKEGYDFIQRYIMALFYYQMGGKHWKYELNFLKAENTCGWNSWVVRPQNTIPMGMICNNNGLISALVFVGATVKGTFPSELSKLTTLRIIEMDVNSISGSIPDSFHTLTNLENLHLSHNEMKGTLPAFMGNYKSLVSIDVSFNEMDGTLPPSLGTLTELKGVAVDHNLFTGYPGFWQQPQVEYLFLEQNAFDGYLEETMITRLPSLKVFDISDNQFRGAIPPNLFSLSALQVIDLHDNSFTGSIPAGIPSNTALRFLALHKNDLSGKIGESIGNLQFLNHLDVSNNRLTGYTVNPQTGFGLPSLKHLTYLYLAANNFPAGPIPDWIRDMTKLQELSLKALQLDGTIPTWIGELSGMILLDLDDNNLRGSIPSSIGNLKRLQFLLLNRNELTEQVPVELGDLSMLRVLYIDNNGLQGNMEMICNRGGRFTPIMVADCAGTTPEVVCDCCKQCCSDSEVCNDDNVVPSNDPLWQFGYDRVFYSFGNYTGFFYATP</sequence>
<evidence type="ECO:0000256" key="5">
    <source>
        <dbReference type="ARBA" id="ARBA00022729"/>
    </source>
</evidence>
<dbReference type="OrthoDB" id="48557at2759"/>
<protein>
    <submittedName>
        <fullName evidence="15">Leucine Rich Repeat</fullName>
    </submittedName>
</protein>
<keyword evidence="9" id="KW-0675">Receptor</keyword>
<evidence type="ECO:0000313" key="16">
    <source>
        <dbReference type="Proteomes" id="UP001153069"/>
    </source>
</evidence>